<evidence type="ECO:0000313" key="2">
    <source>
        <dbReference type="Proteomes" id="UP000216024"/>
    </source>
</evidence>
<name>A0A267MJF7_9FIRM</name>
<gene>
    <name evidence="1" type="ORF">CCE28_12545</name>
</gene>
<proteinExistence type="predicted"/>
<accession>A0A267MJF7</accession>
<evidence type="ECO:0000313" key="1">
    <source>
        <dbReference type="EMBL" id="PAB59005.1"/>
    </source>
</evidence>
<reference evidence="1 2" key="1">
    <citation type="submission" date="2017-06" db="EMBL/GenBank/DDBJ databases">
        <title>Draft genome sequence of anaerobic fermentative bacterium Anaeromicrobium sediminis DY2726D isolated from West Pacific Ocean sediments.</title>
        <authorList>
            <person name="Zeng X."/>
        </authorList>
    </citation>
    <scope>NUCLEOTIDE SEQUENCE [LARGE SCALE GENOMIC DNA]</scope>
    <source>
        <strain evidence="1 2">DY2726D</strain>
    </source>
</reference>
<dbReference type="RefSeq" id="WP_095134071.1">
    <property type="nucleotide sequence ID" value="NZ_NIBG01000010.1"/>
</dbReference>
<dbReference type="Proteomes" id="UP000216024">
    <property type="component" value="Unassembled WGS sequence"/>
</dbReference>
<keyword evidence="2" id="KW-1185">Reference proteome</keyword>
<protein>
    <submittedName>
        <fullName evidence="1">Uncharacterized protein</fullName>
    </submittedName>
</protein>
<dbReference type="AlphaFoldDB" id="A0A267MJF7"/>
<comment type="caution">
    <text evidence="1">The sequence shown here is derived from an EMBL/GenBank/DDBJ whole genome shotgun (WGS) entry which is preliminary data.</text>
</comment>
<dbReference type="EMBL" id="NIBG01000010">
    <property type="protein sequence ID" value="PAB59005.1"/>
    <property type="molecule type" value="Genomic_DNA"/>
</dbReference>
<organism evidence="1 2">
    <name type="scientific">Anaeromicrobium sediminis</name>
    <dbReference type="NCBI Taxonomy" id="1478221"/>
    <lineage>
        <taxon>Bacteria</taxon>
        <taxon>Bacillati</taxon>
        <taxon>Bacillota</taxon>
        <taxon>Clostridia</taxon>
        <taxon>Peptostreptococcales</taxon>
        <taxon>Thermotaleaceae</taxon>
        <taxon>Anaeromicrobium</taxon>
    </lineage>
</organism>
<sequence>MHPNDSLNKECVNVILTRLNEGITLRKLYFELRKNRLYSNSLGSLKSQISKNFKRTRDGDIIKWTYTTTRTSPNLKGLLEKATLEINQIQKSDVNEEEKEVVIENIDELLEKLVRFRNSLE</sequence>